<dbReference type="Proteomes" id="UP000250462">
    <property type="component" value="Unassembled WGS sequence"/>
</dbReference>
<gene>
    <name evidence="4" type="ORF">DPM12_18710</name>
</gene>
<dbReference type="GO" id="GO:0003841">
    <property type="term" value="F:1-acylglycerol-3-phosphate O-acyltransferase activity"/>
    <property type="evidence" value="ECO:0007669"/>
    <property type="project" value="TreeGrafter"/>
</dbReference>
<name>A0A329QE85_9ACTN</name>
<dbReference type="RefSeq" id="WP_112259876.1">
    <property type="nucleotide sequence ID" value="NZ_QMIG01000025.1"/>
</dbReference>
<sequence>MTAVGTRHGAAGPPDRAARRLRPLLSSVLRAAWRVRVHGGDVIPRQGPAILAANHTGFLDGPLLYSVVKRPVHALVKNEMFTPPLGWALRSLGQIPVDRFACDMPAVQSCLAVLQRGGLIAIYPEGTRGSGTFEQTKPGVAYVALRTGAPVIPVVGLGVRTSSSVDGLPRLRSTIDVVFGEPIETTPIPWPRRRHVVRDHADLITEHLRAHVRDACALTGREVGPVRYQQPLDPS</sequence>
<protein>
    <submittedName>
        <fullName evidence="4">1-acyl-sn-glycerol-3-phosphate acyltransferase</fullName>
    </submittedName>
</protein>
<feature type="domain" description="Phospholipid/glycerol acyltransferase" evidence="3">
    <location>
        <begin position="49"/>
        <end position="159"/>
    </location>
</feature>
<dbReference type="PANTHER" id="PTHR10434:SF11">
    <property type="entry name" value="1-ACYL-SN-GLYCEROL-3-PHOSPHATE ACYLTRANSFERASE"/>
    <property type="match status" value="1"/>
</dbReference>
<dbReference type="SMART" id="SM00563">
    <property type="entry name" value="PlsC"/>
    <property type="match status" value="1"/>
</dbReference>
<evidence type="ECO:0000256" key="1">
    <source>
        <dbReference type="ARBA" id="ARBA00022679"/>
    </source>
</evidence>
<reference evidence="4 5" key="1">
    <citation type="submission" date="2018-06" db="EMBL/GenBank/DDBJ databases">
        <title>Phytoactinopolyspora halophila sp. nov., a novel halophilic actinomycete isolated from a saline soil in China.</title>
        <authorList>
            <person name="Tang S.-K."/>
        </authorList>
    </citation>
    <scope>NUCLEOTIDE SEQUENCE [LARGE SCALE GENOMIC DNA]</scope>
    <source>
        <strain evidence="4 5">YIM 96934</strain>
    </source>
</reference>
<dbReference type="AlphaFoldDB" id="A0A329QE85"/>
<dbReference type="InterPro" id="IPR002123">
    <property type="entry name" value="Plipid/glycerol_acylTrfase"/>
</dbReference>
<keyword evidence="2 4" id="KW-0012">Acyltransferase</keyword>
<dbReference type="EMBL" id="QMIG01000025">
    <property type="protein sequence ID" value="RAW10755.1"/>
    <property type="molecule type" value="Genomic_DNA"/>
</dbReference>
<accession>A0A329QE85</accession>
<evidence type="ECO:0000256" key="2">
    <source>
        <dbReference type="ARBA" id="ARBA00023315"/>
    </source>
</evidence>
<dbReference type="GO" id="GO:0006654">
    <property type="term" value="P:phosphatidic acid biosynthetic process"/>
    <property type="evidence" value="ECO:0007669"/>
    <property type="project" value="TreeGrafter"/>
</dbReference>
<keyword evidence="1 4" id="KW-0808">Transferase</keyword>
<comment type="caution">
    <text evidence="4">The sequence shown here is derived from an EMBL/GenBank/DDBJ whole genome shotgun (WGS) entry which is preliminary data.</text>
</comment>
<dbReference type="CDD" id="cd07989">
    <property type="entry name" value="LPLAT_AGPAT-like"/>
    <property type="match status" value="1"/>
</dbReference>
<proteinExistence type="predicted"/>
<dbReference type="OrthoDB" id="9808424at2"/>
<evidence type="ECO:0000313" key="5">
    <source>
        <dbReference type="Proteomes" id="UP000250462"/>
    </source>
</evidence>
<evidence type="ECO:0000313" key="4">
    <source>
        <dbReference type="EMBL" id="RAW10755.1"/>
    </source>
</evidence>
<dbReference type="GO" id="GO:0005886">
    <property type="term" value="C:plasma membrane"/>
    <property type="evidence" value="ECO:0007669"/>
    <property type="project" value="TreeGrafter"/>
</dbReference>
<dbReference type="Pfam" id="PF01553">
    <property type="entry name" value="Acyltransferase"/>
    <property type="match status" value="1"/>
</dbReference>
<evidence type="ECO:0000259" key="3">
    <source>
        <dbReference type="SMART" id="SM00563"/>
    </source>
</evidence>
<dbReference type="SUPFAM" id="SSF69593">
    <property type="entry name" value="Glycerol-3-phosphate (1)-acyltransferase"/>
    <property type="match status" value="1"/>
</dbReference>
<organism evidence="4 5">
    <name type="scientific">Phytoactinopolyspora halophila</name>
    <dbReference type="NCBI Taxonomy" id="1981511"/>
    <lineage>
        <taxon>Bacteria</taxon>
        <taxon>Bacillati</taxon>
        <taxon>Actinomycetota</taxon>
        <taxon>Actinomycetes</taxon>
        <taxon>Jiangellales</taxon>
        <taxon>Jiangellaceae</taxon>
        <taxon>Phytoactinopolyspora</taxon>
    </lineage>
</organism>
<keyword evidence="5" id="KW-1185">Reference proteome</keyword>
<dbReference type="PANTHER" id="PTHR10434">
    <property type="entry name" value="1-ACYL-SN-GLYCEROL-3-PHOSPHATE ACYLTRANSFERASE"/>
    <property type="match status" value="1"/>
</dbReference>